<proteinExistence type="predicted"/>
<sequence length="75" mass="8457">MLPENVKQFAQQVVLPEMLERSLLDTIVQMQLSCGTGLYQYESLAMTLAQKPDTGANDQEPFDTVADRNTQLPFH</sequence>
<dbReference type="EMBL" id="CAJOBJ010360580">
    <property type="protein sequence ID" value="CAF5217739.1"/>
    <property type="molecule type" value="Genomic_DNA"/>
</dbReference>
<feature type="region of interest" description="Disordered" evidence="1">
    <location>
        <begin position="52"/>
        <end position="75"/>
    </location>
</feature>
<protein>
    <submittedName>
        <fullName evidence="2">Uncharacterized protein</fullName>
    </submittedName>
</protein>
<dbReference type="AlphaFoldDB" id="A0A8S3JGI3"/>
<accession>A0A8S3JGI3</accession>
<comment type="caution">
    <text evidence="2">The sequence shown here is derived from an EMBL/GenBank/DDBJ whole genome shotgun (WGS) entry which is preliminary data.</text>
</comment>
<evidence type="ECO:0000313" key="3">
    <source>
        <dbReference type="Proteomes" id="UP000681720"/>
    </source>
</evidence>
<reference evidence="2" key="1">
    <citation type="submission" date="2021-02" db="EMBL/GenBank/DDBJ databases">
        <authorList>
            <person name="Nowell W R."/>
        </authorList>
    </citation>
    <scope>NUCLEOTIDE SEQUENCE</scope>
</reference>
<dbReference type="Proteomes" id="UP000681720">
    <property type="component" value="Unassembled WGS sequence"/>
</dbReference>
<gene>
    <name evidence="2" type="ORF">GIL414_LOCUS82582</name>
</gene>
<evidence type="ECO:0000313" key="2">
    <source>
        <dbReference type="EMBL" id="CAF5217739.1"/>
    </source>
</evidence>
<feature type="non-terminal residue" evidence="2">
    <location>
        <position position="75"/>
    </location>
</feature>
<organism evidence="2 3">
    <name type="scientific">Rotaria magnacalcarata</name>
    <dbReference type="NCBI Taxonomy" id="392030"/>
    <lineage>
        <taxon>Eukaryota</taxon>
        <taxon>Metazoa</taxon>
        <taxon>Spiralia</taxon>
        <taxon>Gnathifera</taxon>
        <taxon>Rotifera</taxon>
        <taxon>Eurotatoria</taxon>
        <taxon>Bdelloidea</taxon>
        <taxon>Philodinida</taxon>
        <taxon>Philodinidae</taxon>
        <taxon>Rotaria</taxon>
    </lineage>
</organism>
<name>A0A8S3JGI3_9BILA</name>
<evidence type="ECO:0000256" key="1">
    <source>
        <dbReference type="SAM" id="MobiDB-lite"/>
    </source>
</evidence>